<protein>
    <submittedName>
        <fullName evidence="5">Regulatory LuxR family protein</fullName>
    </submittedName>
</protein>
<keyword evidence="6" id="KW-1185">Reference proteome</keyword>
<accession>A0A366E2D8</accession>
<dbReference type="AlphaFoldDB" id="A0A366E2D8"/>
<dbReference type="GO" id="GO:0003677">
    <property type="term" value="F:DNA binding"/>
    <property type="evidence" value="ECO:0007669"/>
    <property type="project" value="UniProtKB-KW"/>
</dbReference>
<dbReference type="PROSITE" id="PS50043">
    <property type="entry name" value="HTH_LUXR_2"/>
    <property type="match status" value="1"/>
</dbReference>
<evidence type="ECO:0000313" key="6">
    <source>
        <dbReference type="Proteomes" id="UP000252893"/>
    </source>
</evidence>
<gene>
    <name evidence="5" type="ORF">DFR47_103248</name>
</gene>
<dbReference type="SMART" id="SM00421">
    <property type="entry name" value="HTH_LUXR"/>
    <property type="match status" value="1"/>
</dbReference>
<evidence type="ECO:0000313" key="5">
    <source>
        <dbReference type="EMBL" id="RBO95684.1"/>
    </source>
</evidence>
<evidence type="ECO:0000259" key="4">
    <source>
        <dbReference type="PROSITE" id="PS50043"/>
    </source>
</evidence>
<dbReference type="Gene3D" id="1.10.10.10">
    <property type="entry name" value="Winged helix-like DNA-binding domain superfamily/Winged helix DNA-binding domain"/>
    <property type="match status" value="1"/>
</dbReference>
<dbReference type="GO" id="GO:0006355">
    <property type="term" value="P:regulation of DNA-templated transcription"/>
    <property type="evidence" value="ECO:0007669"/>
    <property type="project" value="InterPro"/>
</dbReference>
<keyword evidence="2" id="KW-0238">DNA-binding</keyword>
<dbReference type="PANTHER" id="PTHR44688:SF16">
    <property type="entry name" value="DNA-BINDING TRANSCRIPTIONAL ACTIVATOR DEVR_DOSR"/>
    <property type="match status" value="1"/>
</dbReference>
<comment type="caution">
    <text evidence="5">The sequence shown here is derived from an EMBL/GenBank/DDBJ whole genome shotgun (WGS) entry which is preliminary data.</text>
</comment>
<evidence type="ECO:0000256" key="3">
    <source>
        <dbReference type="ARBA" id="ARBA00023163"/>
    </source>
</evidence>
<dbReference type="Gene3D" id="3.30.450.40">
    <property type="match status" value="1"/>
</dbReference>
<dbReference type="InterPro" id="IPR000792">
    <property type="entry name" value="Tscrpt_reg_LuxR_C"/>
</dbReference>
<evidence type="ECO:0000256" key="2">
    <source>
        <dbReference type="ARBA" id="ARBA00023125"/>
    </source>
</evidence>
<proteinExistence type="predicted"/>
<dbReference type="CDD" id="cd06170">
    <property type="entry name" value="LuxR_C_like"/>
    <property type="match status" value="1"/>
</dbReference>
<dbReference type="Pfam" id="PF00196">
    <property type="entry name" value="GerE"/>
    <property type="match status" value="1"/>
</dbReference>
<dbReference type="PROSITE" id="PS00622">
    <property type="entry name" value="HTH_LUXR_1"/>
    <property type="match status" value="1"/>
</dbReference>
<dbReference type="PRINTS" id="PR00038">
    <property type="entry name" value="HTHLUXR"/>
</dbReference>
<dbReference type="Proteomes" id="UP000252893">
    <property type="component" value="Unassembled WGS sequence"/>
</dbReference>
<organism evidence="5 6">
    <name type="scientific">Pseudochrobactrum asaccharolyticum</name>
    <dbReference type="NCBI Taxonomy" id="354351"/>
    <lineage>
        <taxon>Bacteria</taxon>
        <taxon>Pseudomonadati</taxon>
        <taxon>Pseudomonadota</taxon>
        <taxon>Alphaproteobacteria</taxon>
        <taxon>Hyphomicrobiales</taxon>
        <taxon>Brucellaceae</taxon>
        <taxon>Pseudochrobactrum</taxon>
    </lineage>
</organism>
<reference evidence="5 6" key="1">
    <citation type="submission" date="2018-06" db="EMBL/GenBank/DDBJ databases">
        <title>Genomic Encyclopedia of Type Strains, Phase IV (KMG-IV): sequencing the most valuable type-strain genomes for metagenomic binning, comparative biology and taxonomic classification.</title>
        <authorList>
            <person name="Goeker M."/>
        </authorList>
    </citation>
    <scope>NUCLEOTIDE SEQUENCE [LARGE SCALE GENOMIC DNA]</scope>
    <source>
        <strain evidence="5 6">DSM 25619</strain>
    </source>
</reference>
<keyword evidence="1" id="KW-0805">Transcription regulation</keyword>
<dbReference type="PANTHER" id="PTHR44688">
    <property type="entry name" value="DNA-BINDING TRANSCRIPTIONAL ACTIVATOR DEVR_DOSR"/>
    <property type="match status" value="1"/>
</dbReference>
<dbReference type="InterPro" id="IPR029016">
    <property type="entry name" value="GAF-like_dom_sf"/>
</dbReference>
<dbReference type="InterPro" id="IPR036388">
    <property type="entry name" value="WH-like_DNA-bd_sf"/>
</dbReference>
<name>A0A366E2D8_9HYPH</name>
<sequence length="330" mass="36664">MMYRAADLSCVRMISSIIADTAPPSEKAELVLDELFRLIPYAAAQICTWDEHKHTHFTVAARGYSTTVRTALNGAGYRDDIVWPFLEKNEGAVFWKDCPFNRDDSPFYSRFLAPQGYREGGTVLLRSAKGHYAGMLMMNLETYQAPAETEQALLGIVGAGLTPLVDRFHHVRRLAAICAPQRAAIVYHNLYGWIDISGDGLPPEAFLQVVGVPDIVALPVRSNWRDPAMSYSRKRSDRGTIIAYEIYPLHDQNCEILLTWARETSPHQLTARETEVLAALTQGLSNTQIGRKLGVSTRTVSTHVERILDKLDVPTRAAAASIAVRMGLAH</sequence>
<dbReference type="SUPFAM" id="SSF46894">
    <property type="entry name" value="C-terminal effector domain of the bipartite response regulators"/>
    <property type="match status" value="1"/>
</dbReference>
<keyword evidence="3" id="KW-0804">Transcription</keyword>
<dbReference type="EMBL" id="QNRH01000003">
    <property type="protein sequence ID" value="RBO95684.1"/>
    <property type="molecule type" value="Genomic_DNA"/>
</dbReference>
<dbReference type="RefSeq" id="WP_170137475.1">
    <property type="nucleotide sequence ID" value="NZ_JBHEEG010000004.1"/>
</dbReference>
<feature type="domain" description="HTH luxR-type" evidence="4">
    <location>
        <begin position="262"/>
        <end position="327"/>
    </location>
</feature>
<dbReference type="InterPro" id="IPR016032">
    <property type="entry name" value="Sig_transdc_resp-reg_C-effctor"/>
</dbReference>
<evidence type="ECO:0000256" key="1">
    <source>
        <dbReference type="ARBA" id="ARBA00023015"/>
    </source>
</evidence>